<keyword evidence="2" id="KW-0012">Acyltransferase</keyword>
<evidence type="ECO:0000313" key="3">
    <source>
        <dbReference type="Proteomes" id="UP000680045"/>
    </source>
</evidence>
<dbReference type="InterPro" id="IPR029055">
    <property type="entry name" value="Ntn_hydrolases_N"/>
</dbReference>
<dbReference type="EC" id="2.3.2.2" evidence="2"/>
<dbReference type="EMBL" id="JAGTPW010000004">
    <property type="protein sequence ID" value="MBR8644059.1"/>
    <property type="molecule type" value="Genomic_DNA"/>
</dbReference>
<dbReference type="GO" id="GO:0103068">
    <property type="term" value="F:leukotriene C4 gamma-glutamyl transferase activity"/>
    <property type="evidence" value="ECO:0007669"/>
    <property type="project" value="UniProtKB-EC"/>
</dbReference>
<accession>A0A941FJR1</accession>
<dbReference type="AlphaFoldDB" id="A0A941FJR1"/>
<organism evidence="2 3">
    <name type="scientific">Peribacillus frigoritolerans</name>
    <dbReference type="NCBI Taxonomy" id="450367"/>
    <lineage>
        <taxon>Bacteria</taxon>
        <taxon>Bacillati</taxon>
        <taxon>Bacillota</taxon>
        <taxon>Bacilli</taxon>
        <taxon>Bacillales</taxon>
        <taxon>Bacillaceae</taxon>
        <taxon>Peribacillus</taxon>
    </lineage>
</organism>
<evidence type="ECO:0000313" key="2">
    <source>
        <dbReference type="EMBL" id="MBR8644059.1"/>
    </source>
</evidence>
<gene>
    <name evidence="2" type="ORF">KEH51_03125</name>
</gene>
<proteinExistence type="inferred from homology"/>
<sequence length="51" mass="4996">MDILENGGNAADAAIAVSYVLGVVEPYGSGVGGGGGMLIAPESGEPIYRLS</sequence>
<dbReference type="InterPro" id="IPR051792">
    <property type="entry name" value="GGT_bact"/>
</dbReference>
<keyword evidence="2" id="KW-0808">Transferase</keyword>
<name>A0A941FJR1_9BACI</name>
<protein>
    <submittedName>
        <fullName evidence="2">Gamma-glutamyltransferase</fullName>
        <ecNumber evidence="2">2.3.2.2</ecNumber>
    </submittedName>
</protein>
<comment type="caution">
    <text evidence="2">The sequence shown here is derived from an EMBL/GenBank/DDBJ whole genome shotgun (WGS) entry which is preliminary data.</text>
</comment>
<dbReference type="Proteomes" id="UP000680045">
    <property type="component" value="Unassembled WGS sequence"/>
</dbReference>
<dbReference type="PANTHER" id="PTHR43199:SF1">
    <property type="entry name" value="GLUTATHIONE HYDROLASE PROENZYME"/>
    <property type="match status" value="1"/>
</dbReference>
<dbReference type="PANTHER" id="PTHR43199">
    <property type="entry name" value="GLUTATHIONE HYDROLASE"/>
    <property type="match status" value="1"/>
</dbReference>
<reference evidence="2" key="1">
    <citation type="submission" date="2021-04" db="EMBL/GenBank/DDBJ databases">
        <title>Whole genome sequencing of Enterococci isolates from hospitalized patients.</title>
        <authorList>
            <person name="Ogoti B.M."/>
            <person name="Onyambu F.G."/>
        </authorList>
    </citation>
    <scope>NUCLEOTIDE SEQUENCE</scope>
    <source>
        <strain evidence="2">242</strain>
    </source>
</reference>
<evidence type="ECO:0000256" key="1">
    <source>
        <dbReference type="ARBA" id="ARBA00009381"/>
    </source>
</evidence>
<dbReference type="Pfam" id="PF01019">
    <property type="entry name" value="G_glu_transpept"/>
    <property type="match status" value="1"/>
</dbReference>
<dbReference type="SUPFAM" id="SSF56235">
    <property type="entry name" value="N-terminal nucleophile aminohydrolases (Ntn hydrolases)"/>
    <property type="match status" value="1"/>
</dbReference>
<comment type="similarity">
    <text evidence="1">Belongs to the gamma-glutamyltransferase family.</text>
</comment>